<protein>
    <submittedName>
        <fullName evidence="2">Uncharacterized protein</fullName>
    </submittedName>
</protein>
<feature type="compositionally biased region" description="Basic and acidic residues" evidence="1">
    <location>
        <begin position="479"/>
        <end position="495"/>
    </location>
</feature>
<sequence length="902" mass="100631">MGKGTLPDKRHVFKCSRLQTPSVPEADQRTYREVKRRSIVAGLRMMRAPAIVAVLVNMVFGLPDLEINKSHELQHVELFAGQCAVTRAEMQVGRRAAIAMDLEIGGPTMDLTTNEGFLAALYHTCRLKPGSGWLAAPVCSSFVFMSRGTTKRSATRPLGEESCPSVALGNLLLSRTLVILMIAHALGCMWVMEQPKGSVMELHPLFQELMGKIAVWKHTIRMGQYGANSEKPTWLYSSHDIVEDVDDFRPRWLPPREAVEMAVVYQDGRGVARVKGGRHLKASQAYPLGFGKALSAVRNRHAARIRSEAREPKAKASGSKRPAEKVKKECKEKKAKCEPKEKKKDSKKESKKEERKKEERKKVKEADAKEVRKSALKQKQKKVEPLAPGAPEKRARFKSPMETPPPTCSRSTPDPSPTPSSAQSLENFKRLAADRGMSVEEFMEEMSTKCLEAQVDARMQQLATEHPAPPTDDEEEEVECPKGKKGEDVKKPGKGDEEEDEGDGEDEMSSLSEDASESEGPDGSVDSEEEEEEVSSEEEEEGEDGDEGEDDSEEEEEEAQEEAAVEKDLTKLLDDADEDETQKGVKGKKKKEEEKPNAEKLKDAVVKGEEDFSKANSVPHKVEYDRFSRQCLDRKKFPVSLAAHFVKDKLDVFRAWLSCGEKWERVEVEFERRAERKSSSKKSRSGTKARDLYKKYPKEKADLLMKKLKEKGMWHYDPDFEGDEEEIFYYASEGNVMSDESIFRDITKVKGREDSREVAEALTGEGGLLAAGSCAAVQTGSEAGQKAMTEALTGSSVSAAPKPRPKSKEVEKMEPKTVIEQAQDHMDSCLKKAADACKHAISLGGAGYGGDLSTQLMNFSSKMEAVYKLLQDLTARKVSEEEKYAKHFQLIVDKIAWYEKAE</sequence>
<feature type="compositionally biased region" description="Basic and acidic residues" evidence="1">
    <location>
        <begin position="590"/>
        <end position="613"/>
    </location>
</feature>
<evidence type="ECO:0000313" key="2">
    <source>
        <dbReference type="EMBL" id="CAK9094321.1"/>
    </source>
</evidence>
<organism evidence="2 3">
    <name type="scientific">Durusdinium trenchii</name>
    <dbReference type="NCBI Taxonomy" id="1381693"/>
    <lineage>
        <taxon>Eukaryota</taxon>
        <taxon>Sar</taxon>
        <taxon>Alveolata</taxon>
        <taxon>Dinophyceae</taxon>
        <taxon>Suessiales</taxon>
        <taxon>Symbiodiniaceae</taxon>
        <taxon>Durusdinium</taxon>
    </lineage>
</organism>
<proteinExistence type="predicted"/>
<reference evidence="2 3" key="1">
    <citation type="submission" date="2024-02" db="EMBL/GenBank/DDBJ databases">
        <authorList>
            <person name="Chen Y."/>
            <person name="Shah S."/>
            <person name="Dougan E. K."/>
            <person name="Thang M."/>
            <person name="Chan C."/>
        </authorList>
    </citation>
    <scope>NUCLEOTIDE SEQUENCE [LARGE SCALE GENOMIC DNA]</scope>
</reference>
<evidence type="ECO:0000313" key="3">
    <source>
        <dbReference type="Proteomes" id="UP001642464"/>
    </source>
</evidence>
<feature type="region of interest" description="Disordered" evidence="1">
    <location>
        <begin position="453"/>
        <end position="617"/>
    </location>
</feature>
<feature type="region of interest" description="Disordered" evidence="1">
    <location>
        <begin position="790"/>
        <end position="812"/>
    </location>
</feature>
<evidence type="ECO:0000256" key="1">
    <source>
        <dbReference type="SAM" id="MobiDB-lite"/>
    </source>
</evidence>
<feature type="region of interest" description="Disordered" evidence="1">
    <location>
        <begin position="301"/>
        <end position="432"/>
    </location>
</feature>
<keyword evidence="3" id="KW-1185">Reference proteome</keyword>
<feature type="region of interest" description="Disordered" evidence="1">
    <location>
        <begin position="672"/>
        <end position="692"/>
    </location>
</feature>
<gene>
    <name evidence="2" type="ORF">SCF082_LOCUS44338</name>
</gene>
<dbReference type="Proteomes" id="UP001642464">
    <property type="component" value="Unassembled WGS sequence"/>
</dbReference>
<feature type="compositionally biased region" description="Basic and acidic residues" evidence="1">
    <location>
        <begin position="305"/>
        <end position="314"/>
    </location>
</feature>
<feature type="compositionally biased region" description="Basic and acidic residues" evidence="1">
    <location>
        <begin position="321"/>
        <end position="373"/>
    </location>
</feature>
<feature type="non-terminal residue" evidence="2">
    <location>
        <position position="902"/>
    </location>
</feature>
<feature type="compositionally biased region" description="Basic and acidic residues" evidence="1">
    <location>
        <begin position="564"/>
        <end position="574"/>
    </location>
</feature>
<dbReference type="EMBL" id="CAXAMM010040613">
    <property type="protein sequence ID" value="CAK9094321.1"/>
    <property type="molecule type" value="Genomic_DNA"/>
</dbReference>
<feature type="compositionally biased region" description="Acidic residues" evidence="1">
    <location>
        <begin position="496"/>
        <end position="563"/>
    </location>
</feature>
<comment type="caution">
    <text evidence="2">The sequence shown here is derived from an EMBL/GenBank/DDBJ whole genome shotgun (WGS) entry which is preliminary data.</text>
</comment>
<accession>A0ABP0R197</accession>
<name>A0ABP0R197_9DINO</name>